<dbReference type="GO" id="GO:0006516">
    <property type="term" value="P:glycoprotein catabolic process"/>
    <property type="evidence" value="ECO:0007669"/>
    <property type="project" value="TreeGrafter"/>
</dbReference>
<name>H1HKW3_9BACT</name>
<keyword evidence="8" id="KW-1185">Reference proteome</keyword>
<dbReference type="STRING" id="999422.HMPREF9944_00807"/>
<dbReference type="PANTHER" id="PTHR12143:SF43">
    <property type="entry name" value="PUTATIVE-RELATED"/>
    <property type="match status" value="1"/>
</dbReference>
<dbReference type="SUPFAM" id="SSF53254">
    <property type="entry name" value="Phosphoglycerate mutase-like"/>
    <property type="match status" value="1"/>
</dbReference>
<dbReference type="FunFam" id="3.30.2080.10:FF:000001">
    <property type="entry name" value="Alpha-1,2-mannosidase subfamily"/>
    <property type="match status" value="1"/>
</dbReference>
<dbReference type="CDD" id="cd07061">
    <property type="entry name" value="HP_HAP_like"/>
    <property type="match status" value="1"/>
</dbReference>
<dbReference type="GO" id="GO:0005975">
    <property type="term" value="P:carbohydrate metabolic process"/>
    <property type="evidence" value="ECO:0007669"/>
    <property type="project" value="InterPro"/>
</dbReference>
<sequence length="1137" mass="129291">MRKQAKLILLLFCLTLTAFAQKSSEQMGAIYYVYPEYKVGRFTPVPDGFVPFYMSHYGRHGSRWLTSDARYEWIIEQFSDEDNLTKAGKETAKMLQIVWQQARGNGGKLSPIGARQHEEIARRMALRFPELFSSENEIEAFSSVSDRCVKSMQAFCRGLDDDQRKRKVEQHADSADMTWIAYKSPELEAWQKTVHPPRRLGKERFISALFKDPSRVQDAEKLMTELHAVASDMQDVGLKLDFYQLFTKEELRDIYEQNNLRMWLSNGQAPDNYGVTQRSAVSLWHNIKAQAERALQGNLAATLRFGHDTPLYRLLALLGPDNLSDEQTDEMDEVIPMAANLQIVFYYNPDKARMPLNPQQVIVKFMHNEREIRLFKVRSLDVGPDGKTGYYYRWDHVLAYVEKRIANAEAQGHMAILNTFVGTDYAVTPAMSRYGKGSEKHGQTLPAVLEPNGMTFWTPQTRDGEQKCVAPYYYRDEKLQGFRGSHWLVGGCTQDYGSFTVMPLMDSLRLKPADRATRFSHTDEVSHPDYYAVSLPDEHLKAEMTGMSHAAMLRFTYQKAGKAYIVVNTNNGYGEGFVAVDTARNCLYGCNPVHRIYQGWGEKAGFSGWFAVVFQVPLQDYGVKDGVAWAAFDVSKGDEIMVKTACSFVDMQGVFNNILQEIPHWEFNDTRARTVDRWKAKLNRVRVFSKDKAAIAKFYGALYRAAFLPRAFSDKDGRYPSFAGSSRIVQHSMGNLGGKPLYRRAYMDFSMWDIYRALLPLNQLIEPAANGMLQSLVDMYDEGGWLPVFPCWNSYTSAMIGDHASAALAEAIVKGGRNIDKEKAYEAMRKNAFELPDAEAYREGKGRRAMQSYLKYGYIPLNDTVPEAFHSHEQVSRTLEYAYDDYAVAQAAKALGKTEDYQLLMARARNWRNVIGPAGWADGRWANGKWLKNRDLTTRVKFITEGTVAHYTWYVPHDVYGLMGAMGGKKVFTDRLDRMFRDSLYWHGNEPCQQIPYLYAYVGQPWKTQQAVRAILDNEYLDVPGGLSGNDDAGQMSAWYVLSALGFYPVCPVSPYYVIGTPTFDEARIGRFTIKANGVSPKNCYIQSATYNGKPYTRNYLTHEMLTGDGLLEFTMGASPNMDWGSKPEDCPPDLMK</sequence>
<feature type="signal peptide" evidence="4">
    <location>
        <begin position="1"/>
        <end position="20"/>
    </location>
</feature>
<evidence type="ECO:0000313" key="7">
    <source>
        <dbReference type="EMBL" id="EHO73214.1"/>
    </source>
</evidence>
<dbReference type="InterPro" id="IPR041371">
    <property type="entry name" value="GH92_N"/>
</dbReference>
<dbReference type="Gene3D" id="2.70.98.10">
    <property type="match status" value="1"/>
</dbReference>
<dbReference type="GO" id="GO:0000224">
    <property type="term" value="F:peptide-N4-(N-acetyl-beta-glucosaminyl)asparagine amidase activity"/>
    <property type="evidence" value="ECO:0007669"/>
    <property type="project" value="TreeGrafter"/>
</dbReference>
<keyword evidence="3" id="KW-0106">Calcium</keyword>
<dbReference type="InterPro" id="IPR014718">
    <property type="entry name" value="GH-type_carb-bd"/>
</dbReference>
<feature type="domain" description="Glycosyl hydrolase family 92" evidence="5">
    <location>
        <begin position="657"/>
        <end position="1117"/>
    </location>
</feature>
<dbReference type="PATRIC" id="fig|999422.3.peg.831"/>
<organism evidence="7 8">
    <name type="scientific">Segatella maculosa OT 289</name>
    <dbReference type="NCBI Taxonomy" id="999422"/>
    <lineage>
        <taxon>Bacteria</taxon>
        <taxon>Pseudomonadati</taxon>
        <taxon>Bacteroidota</taxon>
        <taxon>Bacteroidia</taxon>
        <taxon>Bacteroidales</taxon>
        <taxon>Prevotellaceae</taxon>
        <taxon>Segatella</taxon>
    </lineage>
</organism>
<feature type="domain" description="Glycosyl hydrolase family 92 N-terminal" evidence="6">
    <location>
        <begin position="437"/>
        <end position="647"/>
    </location>
</feature>
<dbReference type="InterPro" id="IPR050883">
    <property type="entry name" value="PNGase"/>
</dbReference>
<dbReference type="GO" id="GO:0005829">
    <property type="term" value="C:cytosol"/>
    <property type="evidence" value="ECO:0007669"/>
    <property type="project" value="TreeGrafter"/>
</dbReference>
<dbReference type="Proteomes" id="UP000003167">
    <property type="component" value="Unassembled WGS sequence"/>
</dbReference>
<dbReference type="PANTHER" id="PTHR12143">
    <property type="entry name" value="PEPTIDE N-GLYCANASE PNGASE -RELATED"/>
    <property type="match status" value="1"/>
</dbReference>
<evidence type="ECO:0000256" key="3">
    <source>
        <dbReference type="ARBA" id="ARBA00022837"/>
    </source>
</evidence>
<dbReference type="Gene3D" id="3.30.2080.10">
    <property type="entry name" value="GH92 mannosidase domain"/>
    <property type="match status" value="1"/>
</dbReference>
<dbReference type="HOGENOM" id="CLU_275686_0_0_10"/>
<proteinExistence type="predicted"/>
<dbReference type="Pfam" id="PF07971">
    <property type="entry name" value="Glyco_hydro_92"/>
    <property type="match status" value="1"/>
</dbReference>
<comment type="caution">
    <text evidence="7">The sequence shown here is derived from an EMBL/GenBank/DDBJ whole genome shotgun (WGS) entry which is preliminary data.</text>
</comment>
<dbReference type="InterPro" id="IPR008928">
    <property type="entry name" value="6-hairpin_glycosidase_sf"/>
</dbReference>
<keyword evidence="4" id="KW-0732">Signal</keyword>
<dbReference type="NCBIfam" id="TIGR01180">
    <property type="entry name" value="aman2_put"/>
    <property type="match status" value="1"/>
</dbReference>
<dbReference type="Pfam" id="PF00328">
    <property type="entry name" value="His_Phos_2"/>
    <property type="match status" value="1"/>
</dbReference>
<reference evidence="7 8" key="1">
    <citation type="submission" date="2011-12" db="EMBL/GenBank/DDBJ databases">
        <title>The Genome Sequence of Prevotella maculosa OT 289.</title>
        <authorList>
            <consortium name="The Broad Institute Genome Sequencing Platform"/>
            <person name="Earl A."/>
            <person name="Ward D."/>
            <person name="Feldgarden M."/>
            <person name="Gevers D."/>
            <person name="Izard J."/>
            <person name="Blanton J.M."/>
            <person name="Mathney J."/>
            <person name="Tanner A.C."/>
            <person name="Dewhirst F.E."/>
            <person name="Young S.K."/>
            <person name="Zeng Q."/>
            <person name="Gargeya S."/>
            <person name="Fitzgerald M."/>
            <person name="Haas B."/>
            <person name="Abouelleil A."/>
            <person name="Alvarado L."/>
            <person name="Arachchi H.M."/>
            <person name="Berlin A."/>
            <person name="Chapman S.B."/>
            <person name="Gearin G."/>
            <person name="Goldberg J."/>
            <person name="Griggs A."/>
            <person name="Gujja S."/>
            <person name="Hansen M."/>
            <person name="Heiman D."/>
            <person name="Howarth C."/>
            <person name="Larimer J."/>
            <person name="Lui A."/>
            <person name="MacDonald P.J.P."/>
            <person name="McCowen C."/>
            <person name="Montmayeur A."/>
            <person name="Murphy C."/>
            <person name="Neiman D."/>
            <person name="Pearson M."/>
            <person name="Priest M."/>
            <person name="Roberts A."/>
            <person name="Saif S."/>
            <person name="Shea T."/>
            <person name="Sisk P."/>
            <person name="Stolte C."/>
            <person name="Sykes S."/>
            <person name="Wortman J."/>
            <person name="Nusbaum C."/>
            <person name="Birren B."/>
        </authorList>
    </citation>
    <scope>NUCLEOTIDE SEQUENCE [LARGE SCALE GENOMIC DNA]</scope>
    <source>
        <strain evidence="7 8">OT 289</strain>
    </source>
</reference>
<dbReference type="EMBL" id="AGEK01000016">
    <property type="protein sequence ID" value="EHO73214.1"/>
    <property type="molecule type" value="Genomic_DNA"/>
</dbReference>
<dbReference type="InterPro" id="IPR012939">
    <property type="entry name" value="Glyco_hydro_92"/>
</dbReference>
<evidence type="ECO:0000259" key="6">
    <source>
        <dbReference type="Pfam" id="PF17678"/>
    </source>
</evidence>
<dbReference type="InterPro" id="IPR029033">
    <property type="entry name" value="His_PPase_superfam"/>
</dbReference>
<dbReference type="GO" id="GO:0030246">
    <property type="term" value="F:carbohydrate binding"/>
    <property type="evidence" value="ECO:0007669"/>
    <property type="project" value="InterPro"/>
</dbReference>
<dbReference type="Gene3D" id="1.20.1050.60">
    <property type="entry name" value="alpha-1,2-mannosidase"/>
    <property type="match status" value="1"/>
</dbReference>
<evidence type="ECO:0000256" key="4">
    <source>
        <dbReference type="SAM" id="SignalP"/>
    </source>
</evidence>
<dbReference type="AlphaFoldDB" id="H1HKW3"/>
<accession>H1HKW3</accession>
<evidence type="ECO:0000256" key="2">
    <source>
        <dbReference type="ARBA" id="ARBA00011245"/>
    </source>
</evidence>
<dbReference type="InterPro" id="IPR005887">
    <property type="entry name" value="GH92_a_mannosidase_put"/>
</dbReference>
<gene>
    <name evidence="7" type="ORF">HMPREF9944_00807</name>
</gene>
<evidence type="ECO:0000313" key="8">
    <source>
        <dbReference type="Proteomes" id="UP000003167"/>
    </source>
</evidence>
<protein>
    <submittedName>
        <fullName evidence="7">Putative alpha-1,2-mannosidase</fullName>
    </submittedName>
</protein>
<dbReference type="InterPro" id="IPR000560">
    <property type="entry name" value="His_Pase_clade-2"/>
</dbReference>
<dbReference type="Gene3D" id="3.40.50.1240">
    <property type="entry name" value="Phosphoglycerate mutase-like"/>
    <property type="match status" value="1"/>
</dbReference>
<comment type="cofactor">
    <cofactor evidence="1">
        <name>Ca(2+)</name>
        <dbReference type="ChEBI" id="CHEBI:29108"/>
    </cofactor>
</comment>
<evidence type="ECO:0000256" key="1">
    <source>
        <dbReference type="ARBA" id="ARBA00001913"/>
    </source>
</evidence>
<dbReference type="RefSeq" id="WP_008564578.1">
    <property type="nucleotide sequence ID" value="NZ_JH594501.1"/>
</dbReference>
<dbReference type="Pfam" id="PF17678">
    <property type="entry name" value="Glyco_hydro_92N"/>
    <property type="match status" value="1"/>
</dbReference>
<feature type="chain" id="PRO_5003550102" evidence="4">
    <location>
        <begin position="21"/>
        <end position="1137"/>
    </location>
</feature>
<dbReference type="Gene3D" id="1.20.1610.10">
    <property type="entry name" value="alpha-1,2-mannosidases domains"/>
    <property type="match status" value="1"/>
</dbReference>
<evidence type="ECO:0000259" key="5">
    <source>
        <dbReference type="Pfam" id="PF07971"/>
    </source>
</evidence>
<comment type="subunit">
    <text evidence="2">Monomer.</text>
</comment>
<dbReference type="SUPFAM" id="SSF48208">
    <property type="entry name" value="Six-hairpin glycosidases"/>
    <property type="match status" value="1"/>
</dbReference>